<protein>
    <submittedName>
        <fullName evidence="1">Uncharacterized protein</fullName>
    </submittedName>
</protein>
<dbReference type="OMA" id="EHIGETN"/>
<keyword evidence="2" id="KW-1185">Reference proteome</keyword>
<dbReference type="VEuPathDB" id="FungiDB:KRP23_7894"/>
<dbReference type="HOGENOM" id="CLU_061692_0_0_1"/>
<sequence length="390" mass="43873">MAPPAAKPRKFRPHWALQYALAVAERDPQTGLPTKAVCLMCRAFERDETEGAKRRKRQTKVHCFAQPWRPDNMRRHLEQQHARRWTQYKALGDEAKRRFFPADVAISTRPREATVEQLQVHHVAEHNAAVAAAVHKGVVDELLRVLVALEDDETQLTSFELQEIDSDDEMDADDARYITSVDSMMEFSTIVKFLAGGVTFKQAVQLYQGLIGGIAGLEQTNGVITEKRVTNFCEVSCAVNLQRLKDVLGGGHVWAFAVVVEVARCAGSPFLDVRIRFERNGEIHSVHLIGIVMQDMEMKEESGDLVVRYLNVVAPDWKNQLIGVCSSNEGGPKLMREKPHISGASGCPKFIEGSWISAMKVLKWLVANQTDVIKFTEEYQYYGAPGPDWR</sequence>
<evidence type="ECO:0000313" key="2">
    <source>
        <dbReference type="Proteomes" id="UP000005238"/>
    </source>
</evidence>
<dbReference type="PANTHER" id="PTHR37067:SF3">
    <property type="entry name" value="PX DOMAIN-CONTAINING PROTEIN"/>
    <property type="match status" value="1"/>
</dbReference>
<dbReference type="Proteomes" id="UP000005238">
    <property type="component" value="Unassembled WGS sequence"/>
</dbReference>
<dbReference type="EnsemblProtists" id="Phyra95235">
    <property type="protein sequence ID" value="Phyra95235"/>
    <property type="gene ID" value="Phyra95235"/>
</dbReference>
<reference evidence="1" key="2">
    <citation type="submission" date="2015-06" db="UniProtKB">
        <authorList>
            <consortium name="EnsemblProtists"/>
        </authorList>
    </citation>
    <scope>IDENTIFICATION</scope>
    <source>
        <strain evidence="1">Pr102</strain>
    </source>
</reference>
<dbReference type="AlphaFoldDB" id="H3HCJ2"/>
<dbReference type="PANTHER" id="PTHR37067">
    <property type="entry name" value="PX DOMAIN-CONTAINING PROTEIN"/>
    <property type="match status" value="1"/>
</dbReference>
<organism evidence="1 2">
    <name type="scientific">Phytophthora ramorum</name>
    <name type="common">Sudden oak death agent</name>
    <dbReference type="NCBI Taxonomy" id="164328"/>
    <lineage>
        <taxon>Eukaryota</taxon>
        <taxon>Sar</taxon>
        <taxon>Stramenopiles</taxon>
        <taxon>Oomycota</taxon>
        <taxon>Peronosporomycetes</taxon>
        <taxon>Peronosporales</taxon>
        <taxon>Peronosporaceae</taxon>
        <taxon>Phytophthora</taxon>
    </lineage>
</organism>
<name>H3HCJ2_PHYRM</name>
<dbReference type="eggNOG" id="ENOG502RE5F">
    <property type="taxonomic scope" value="Eukaryota"/>
</dbReference>
<proteinExistence type="predicted"/>
<evidence type="ECO:0000313" key="1">
    <source>
        <dbReference type="EnsemblProtists" id="Phyra95235"/>
    </source>
</evidence>
<accession>H3HCJ2</accession>
<dbReference type="EMBL" id="DS566032">
    <property type="status" value="NOT_ANNOTATED_CDS"/>
    <property type="molecule type" value="Genomic_DNA"/>
</dbReference>
<dbReference type="VEuPathDB" id="FungiDB:KRP22_122"/>
<dbReference type="STRING" id="164328.H3HCJ2"/>
<dbReference type="InParanoid" id="H3HCJ2"/>
<reference evidence="2" key="1">
    <citation type="journal article" date="2006" name="Science">
        <title>Phytophthora genome sequences uncover evolutionary origins and mechanisms of pathogenesis.</title>
        <authorList>
            <person name="Tyler B.M."/>
            <person name="Tripathy S."/>
            <person name="Zhang X."/>
            <person name="Dehal P."/>
            <person name="Jiang R.H."/>
            <person name="Aerts A."/>
            <person name="Arredondo F.D."/>
            <person name="Baxter L."/>
            <person name="Bensasson D."/>
            <person name="Beynon J.L."/>
            <person name="Chapman J."/>
            <person name="Damasceno C.M."/>
            <person name="Dorrance A.E."/>
            <person name="Dou D."/>
            <person name="Dickerman A.W."/>
            <person name="Dubchak I.L."/>
            <person name="Garbelotto M."/>
            <person name="Gijzen M."/>
            <person name="Gordon S.G."/>
            <person name="Govers F."/>
            <person name="Grunwald N.J."/>
            <person name="Huang W."/>
            <person name="Ivors K.L."/>
            <person name="Jones R.W."/>
            <person name="Kamoun S."/>
            <person name="Krampis K."/>
            <person name="Lamour K.H."/>
            <person name="Lee M.K."/>
            <person name="McDonald W.H."/>
            <person name="Medina M."/>
            <person name="Meijer H.J."/>
            <person name="Nordberg E.K."/>
            <person name="Maclean D.J."/>
            <person name="Ospina-Giraldo M.D."/>
            <person name="Morris P.F."/>
            <person name="Phuntumart V."/>
            <person name="Putnam N.H."/>
            <person name="Rash S."/>
            <person name="Rose J.K."/>
            <person name="Sakihama Y."/>
            <person name="Salamov A.A."/>
            <person name="Savidor A."/>
            <person name="Scheuring C.F."/>
            <person name="Smith B.M."/>
            <person name="Sobral B.W."/>
            <person name="Terry A."/>
            <person name="Torto-Alalibo T.A."/>
            <person name="Win J."/>
            <person name="Xu Z."/>
            <person name="Zhang H."/>
            <person name="Grigoriev I.V."/>
            <person name="Rokhsar D.S."/>
            <person name="Boore J.L."/>
        </authorList>
    </citation>
    <scope>NUCLEOTIDE SEQUENCE [LARGE SCALE GENOMIC DNA]</scope>
    <source>
        <strain evidence="2">Pr102</strain>
    </source>
</reference>